<accession>A0A1I8AL34</accession>
<evidence type="ECO:0000313" key="2">
    <source>
        <dbReference type="Proteomes" id="UP000095287"/>
    </source>
</evidence>
<organism evidence="2 3">
    <name type="scientific">Steinernema glaseri</name>
    <dbReference type="NCBI Taxonomy" id="37863"/>
    <lineage>
        <taxon>Eukaryota</taxon>
        <taxon>Metazoa</taxon>
        <taxon>Ecdysozoa</taxon>
        <taxon>Nematoda</taxon>
        <taxon>Chromadorea</taxon>
        <taxon>Rhabditida</taxon>
        <taxon>Tylenchina</taxon>
        <taxon>Panagrolaimomorpha</taxon>
        <taxon>Strongyloidoidea</taxon>
        <taxon>Steinernematidae</taxon>
        <taxon>Steinernema</taxon>
    </lineage>
</organism>
<feature type="compositionally biased region" description="Low complexity" evidence="1">
    <location>
        <begin position="140"/>
        <end position="151"/>
    </location>
</feature>
<reference evidence="3" key="1">
    <citation type="submission" date="2016-11" db="UniProtKB">
        <authorList>
            <consortium name="WormBaseParasite"/>
        </authorList>
    </citation>
    <scope>IDENTIFICATION</scope>
</reference>
<dbReference type="WBParaSite" id="L893_g6836.t1">
    <property type="protein sequence ID" value="L893_g6836.t1"/>
    <property type="gene ID" value="L893_g6836"/>
</dbReference>
<protein>
    <submittedName>
        <fullName evidence="3">'chromo' domain containing protein</fullName>
    </submittedName>
</protein>
<keyword evidence="2" id="KW-1185">Reference proteome</keyword>
<evidence type="ECO:0000256" key="1">
    <source>
        <dbReference type="SAM" id="MobiDB-lite"/>
    </source>
</evidence>
<feature type="compositionally biased region" description="Gly residues" evidence="1">
    <location>
        <begin position="152"/>
        <end position="163"/>
    </location>
</feature>
<dbReference type="AlphaFoldDB" id="A0A1I8AL34"/>
<dbReference type="Proteomes" id="UP000095287">
    <property type="component" value="Unplaced"/>
</dbReference>
<evidence type="ECO:0000313" key="3">
    <source>
        <dbReference type="WBParaSite" id="L893_g6836.t1"/>
    </source>
</evidence>
<proteinExistence type="predicted"/>
<sequence length="259" mass="28384">MQKSLHCLPRTADNGKSSVIEAPLTVRTPHKPQLNEAERHVEHSRKTNPDAFELVAQTMFAHVGTQRPINLDRGLAAFFVNLTSLKKPLANYNVGNVHKFERRRMSPRLAKLVLSARGGRGGNRGGRGFSRGWDSRGGSFNGGFNSRRGGFNARGGNRGGDFGGRSSKNGIPKMQSTLVVERLLLLEILQRGADLPRILRDHVFRGGSTGHGVRGGASVLGLLWLLLHVHEHDVADEALQAELLPEHSDGRVVHEGIWN</sequence>
<feature type="region of interest" description="Disordered" evidence="1">
    <location>
        <begin position="140"/>
        <end position="169"/>
    </location>
</feature>
<name>A0A1I8AL34_9BILA</name>